<evidence type="ECO:0000259" key="12">
    <source>
        <dbReference type="PROSITE" id="PS51384"/>
    </source>
</evidence>
<dbReference type="PANTHER" id="PTHR47354">
    <property type="entry name" value="NADH OXIDOREDUCTASE HCR"/>
    <property type="match status" value="1"/>
</dbReference>
<protein>
    <recommendedName>
        <fullName evidence="15">Flavodoxin</fullName>
    </recommendedName>
</protein>
<comment type="similarity">
    <text evidence="9">In the N-terminal section; belongs to the FAD-binding oxidoreductase type 6 family.</text>
</comment>
<evidence type="ECO:0000256" key="3">
    <source>
        <dbReference type="ARBA" id="ARBA00022714"/>
    </source>
</evidence>
<dbReference type="InterPro" id="IPR006058">
    <property type="entry name" value="2Fe2S_fd_BS"/>
</dbReference>
<dbReference type="PROSITE" id="PS51085">
    <property type="entry name" value="2FE2S_FER_2"/>
    <property type="match status" value="1"/>
</dbReference>
<evidence type="ECO:0000259" key="11">
    <source>
        <dbReference type="PROSITE" id="PS51340"/>
    </source>
</evidence>
<dbReference type="Pfam" id="PF00970">
    <property type="entry name" value="FAD_binding_6"/>
    <property type="match status" value="1"/>
</dbReference>
<feature type="domain" description="FAD-binding FR-type" evidence="12">
    <location>
        <begin position="337"/>
        <end position="441"/>
    </location>
</feature>
<evidence type="ECO:0008006" key="15">
    <source>
        <dbReference type="Google" id="ProtNLM"/>
    </source>
</evidence>
<dbReference type="GO" id="GO:0051537">
    <property type="term" value="F:2 iron, 2 sulfur cluster binding"/>
    <property type="evidence" value="ECO:0007669"/>
    <property type="project" value="UniProtKB-KW"/>
</dbReference>
<dbReference type="InterPro" id="IPR036010">
    <property type="entry name" value="2Fe-2S_ferredoxin-like_sf"/>
</dbReference>
<sequence>MLHFMGYGEQNVTPVTSCPIEDVIGLTMSHLRQPAQHTAGMAATTVTALFPLLTQDTSQDQDMPTLDSIHLYPIKSTAGMPLTRARVTEEGLQGDRRYMVVKPDGTFITARTHPQLQQVVATPIEGGLQLRYPGFEPLTLREQDFSRTPRTTGVWRDSFTALHTDISADLWLSKVAGEPVALLWLGEQSDRFREKIGTRVSFADGYPLLLISQSSLDDLNLRSDALHQMSQFRTNLVATGTRPFEEDSWVRIRIGEVEFSVAKPCSRCIMTTVEAGTDRFNALKEPLATLTRYRRGEDGDVYFGQNLVALNEGWIEAGSEIEVLETARAVVYPNAAPKKRELVCVAREPLARDLETFWFEAADGEPLPDYLPGQHLPISLDIKGERLQRRYTLSSSPDLPERYSISVKRLGEGRISPWLHHQLRVGDTLLAATPAGEFHLGTERSLLLLSAGSGVTPMLSIARTLHLRHELGDVHFMHLCRSEADIPAAAELHALSRAGMQLTLILSQPDTHWQGLKERLCDDHLAQVKGLIGREVFICGPHGFMADAAARLSALGVAADRIRQESFGGAILSVTRPHQAVQLRIGKEAFAGNNQGTILDQAHKQGVELPWSCRAGICGSCKQTLVSGEVDHPDAPAITAAERAEGKILTCCAVPLTDLVIGPR</sequence>
<dbReference type="AlphaFoldDB" id="A0AAX1PFH0"/>
<dbReference type="InterPro" id="IPR011037">
    <property type="entry name" value="Pyrv_Knase-like_insert_dom_sf"/>
</dbReference>
<dbReference type="SUPFAM" id="SSF54292">
    <property type="entry name" value="2Fe-2S ferredoxin-like"/>
    <property type="match status" value="1"/>
</dbReference>
<accession>A0AAX1PFH0</accession>
<dbReference type="GO" id="GO:0030151">
    <property type="term" value="F:molybdenum ion binding"/>
    <property type="evidence" value="ECO:0007669"/>
    <property type="project" value="InterPro"/>
</dbReference>
<dbReference type="GO" id="GO:0016491">
    <property type="term" value="F:oxidoreductase activity"/>
    <property type="evidence" value="ECO:0007669"/>
    <property type="project" value="UniProtKB-KW"/>
</dbReference>
<reference evidence="13 14" key="1">
    <citation type="submission" date="2018-06" db="EMBL/GenBank/DDBJ databases">
        <title>Freshwater and sediment microbial communities from various areas in North America, analyzing microbe dynamics in response to fracking.</title>
        <authorList>
            <person name="Lamendella R."/>
        </authorList>
    </citation>
    <scope>NUCLEOTIDE SEQUENCE [LARGE SCALE GENOMIC DNA]</scope>
    <source>
        <strain evidence="13 14">17</strain>
    </source>
</reference>
<evidence type="ECO:0000313" key="14">
    <source>
        <dbReference type="Proteomes" id="UP000249422"/>
    </source>
</evidence>
<dbReference type="Gene3D" id="3.40.50.80">
    <property type="entry name" value="Nucleotide-binding domain of ferredoxin-NADP reductase (FNR) module"/>
    <property type="match status" value="1"/>
</dbReference>
<name>A0AAX1PFH0_AERSA</name>
<feature type="domain" description="2Fe-2S ferredoxin-type" evidence="10">
    <location>
        <begin position="579"/>
        <end position="664"/>
    </location>
</feature>
<dbReference type="CDD" id="cd00207">
    <property type="entry name" value="fer2"/>
    <property type="match status" value="1"/>
</dbReference>
<evidence type="ECO:0000256" key="8">
    <source>
        <dbReference type="ARBA" id="ARBA00023014"/>
    </source>
</evidence>
<proteinExistence type="inferred from homology"/>
<dbReference type="InterPro" id="IPR050415">
    <property type="entry name" value="MRET"/>
</dbReference>
<keyword evidence="6" id="KW-0560">Oxidoreductase</keyword>
<dbReference type="PROSITE" id="PS51340">
    <property type="entry name" value="MOSC"/>
    <property type="match status" value="1"/>
</dbReference>
<dbReference type="InterPro" id="IPR012675">
    <property type="entry name" value="Beta-grasp_dom_sf"/>
</dbReference>
<keyword evidence="4" id="KW-0479">Metal-binding</keyword>
<evidence type="ECO:0000256" key="4">
    <source>
        <dbReference type="ARBA" id="ARBA00022723"/>
    </source>
</evidence>
<evidence type="ECO:0000256" key="6">
    <source>
        <dbReference type="ARBA" id="ARBA00023002"/>
    </source>
</evidence>
<dbReference type="GO" id="GO:0030170">
    <property type="term" value="F:pyridoxal phosphate binding"/>
    <property type="evidence" value="ECO:0007669"/>
    <property type="project" value="InterPro"/>
</dbReference>
<evidence type="ECO:0000256" key="1">
    <source>
        <dbReference type="ARBA" id="ARBA00001974"/>
    </source>
</evidence>
<keyword evidence="5" id="KW-0274">FAD</keyword>
<dbReference type="PROSITE" id="PS00197">
    <property type="entry name" value="2FE2S_FER_1"/>
    <property type="match status" value="1"/>
</dbReference>
<keyword evidence="2" id="KW-0285">Flavoprotein</keyword>
<dbReference type="InterPro" id="IPR005302">
    <property type="entry name" value="MoCF_Sase_C"/>
</dbReference>
<gene>
    <name evidence="13" type="ORF">DEU50_11465</name>
</gene>
<organism evidence="13 14">
    <name type="scientific">Aeromonas salmonicida</name>
    <dbReference type="NCBI Taxonomy" id="645"/>
    <lineage>
        <taxon>Bacteria</taxon>
        <taxon>Pseudomonadati</taxon>
        <taxon>Pseudomonadota</taxon>
        <taxon>Gammaproteobacteria</taxon>
        <taxon>Aeromonadales</taxon>
        <taxon>Aeromonadaceae</taxon>
        <taxon>Aeromonas</taxon>
    </lineage>
</organism>
<dbReference type="EMBL" id="QLLM01000014">
    <property type="protein sequence ID" value="RAJ02012.1"/>
    <property type="molecule type" value="Genomic_DNA"/>
</dbReference>
<dbReference type="InterPro" id="IPR008333">
    <property type="entry name" value="Cbr1-like_FAD-bd_dom"/>
</dbReference>
<dbReference type="Pfam" id="PF03473">
    <property type="entry name" value="MOSC"/>
    <property type="match status" value="1"/>
</dbReference>
<dbReference type="InterPro" id="IPR001041">
    <property type="entry name" value="2Fe-2S_ferredoxin-type"/>
</dbReference>
<dbReference type="SUPFAM" id="SSF52343">
    <property type="entry name" value="Ferredoxin reductase-like, C-terminal NADP-linked domain"/>
    <property type="match status" value="1"/>
</dbReference>
<keyword evidence="3" id="KW-0001">2Fe-2S</keyword>
<dbReference type="InterPro" id="IPR017938">
    <property type="entry name" value="Riboflavin_synthase-like_b-brl"/>
</dbReference>
<comment type="caution">
    <text evidence="13">The sequence shown here is derived from an EMBL/GenBank/DDBJ whole genome shotgun (WGS) entry which is preliminary data.</text>
</comment>
<keyword evidence="8" id="KW-0411">Iron-sulfur</keyword>
<evidence type="ECO:0000256" key="2">
    <source>
        <dbReference type="ARBA" id="ARBA00022630"/>
    </source>
</evidence>
<dbReference type="InterPro" id="IPR001433">
    <property type="entry name" value="OxRdtase_FAD/NAD-bd"/>
</dbReference>
<dbReference type="Pfam" id="PF03476">
    <property type="entry name" value="MOSC_N"/>
    <property type="match status" value="1"/>
</dbReference>
<dbReference type="InterPro" id="IPR005303">
    <property type="entry name" value="MOCOS_middle"/>
</dbReference>
<dbReference type="Pfam" id="PF00175">
    <property type="entry name" value="NAD_binding_1"/>
    <property type="match status" value="1"/>
</dbReference>
<feature type="domain" description="MOSC" evidence="11">
    <location>
        <begin position="174"/>
        <end position="324"/>
    </location>
</feature>
<evidence type="ECO:0000313" key="13">
    <source>
        <dbReference type="EMBL" id="RAJ02012.1"/>
    </source>
</evidence>
<dbReference type="Gene3D" id="3.10.20.30">
    <property type="match status" value="1"/>
</dbReference>
<dbReference type="PANTHER" id="PTHR47354:SF6">
    <property type="entry name" value="NADH OXIDOREDUCTASE HCR"/>
    <property type="match status" value="1"/>
</dbReference>
<evidence type="ECO:0000256" key="5">
    <source>
        <dbReference type="ARBA" id="ARBA00022827"/>
    </source>
</evidence>
<dbReference type="Pfam" id="PF00111">
    <property type="entry name" value="Fer2"/>
    <property type="match status" value="1"/>
</dbReference>
<evidence type="ECO:0000256" key="9">
    <source>
        <dbReference type="ARBA" id="ARBA00061434"/>
    </source>
</evidence>
<dbReference type="InterPro" id="IPR017927">
    <property type="entry name" value="FAD-bd_FR_type"/>
</dbReference>
<dbReference type="SUPFAM" id="SSF141673">
    <property type="entry name" value="MOSC N-terminal domain-like"/>
    <property type="match status" value="1"/>
</dbReference>
<dbReference type="CDD" id="cd06215">
    <property type="entry name" value="FNR_iron_sulfur_binding_1"/>
    <property type="match status" value="1"/>
</dbReference>
<dbReference type="InterPro" id="IPR039261">
    <property type="entry name" value="FNR_nucleotide-bd"/>
</dbReference>
<dbReference type="SUPFAM" id="SSF50800">
    <property type="entry name" value="PK beta-barrel domain-like"/>
    <property type="match status" value="1"/>
</dbReference>
<dbReference type="PROSITE" id="PS51384">
    <property type="entry name" value="FAD_FR"/>
    <property type="match status" value="1"/>
</dbReference>
<dbReference type="Gene3D" id="2.40.30.10">
    <property type="entry name" value="Translation factors"/>
    <property type="match status" value="1"/>
</dbReference>
<evidence type="ECO:0000259" key="10">
    <source>
        <dbReference type="PROSITE" id="PS51085"/>
    </source>
</evidence>
<evidence type="ECO:0000256" key="7">
    <source>
        <dbReference type="ARBA" id="ARBA00023004"/>
    </source>
</evidence>
<comment type="cofactor">
    <cofactor evidence="1">
        <name>FAD</name>
        <dbReference type="ChEBI" id="CHEBI:57692"/>
    </cofactor>
</comment>
<keyword evidence="7" id="KW-0408">Iron</keyword>
<dbReference type="SUPFAM" id="SSF63380">
    <property type="entry name" value="Riboflavin synthase domain-like"/>
    <property type="match status" value="1"/>
</dbReference>
<dbReference type="Proteomes" id="UP000249422">
    <property type="component" value="Unassembled WGS sequence"/>
</dbReference>